<evidence type="ECO:0000313" key="4">
    <source>
        <dbReference type="Proteomes" id="UP000440716"/>
    </source>
</evidence>
<evidence type="ECO:0000313" key="2">
    <source>
        <dbReference type="EMBL" id="MUZ74268.1"/>
    </source>
</evidence>
<dbReference type="RefSeq" id="WP_070148886.1">
    <property type="nucleotide sequence ID" value="NZ_JABAEH010000013.1"/>
</dbReference>
<protein>
    <submittedName>
        <fullName evidence="3">Uncharacterized protein</fullName>
    </submittedName>
</protein>
<gene>
    <name evidence="3" type="ORF">GOZ88_08185</name>
    <name evidence="2" type="ORF">GOZ90_16390</name>
</gene>
<name>A0A1S2DT87_AGRVI</name>
<keyword evidence="1" id="KW-0472">Membrane</keyword>
<dbReference type="AlphaFoldDB" id="A0A1S2DT87"/>
<keyword evidence="1" id="KW-0812">Transmembrane</keyword>
<evidence type="ECO:0000256" key="1">
    <source>
        <dbReference type="SAM" id="Phobius"/>
    </source>
</evidence>
<keyword evidence="1" id="KW-1133">Transmembrane helix</keyword>
<reference evidence="4 5" key="1">
    <citation type="submission" date="2019-12" db="EMBL/GenBank/DDBJ databases">
        <title>Whole-genome sequencing of Allorhizobium vitis.</title>
        <authorList>
            <person name="Gan H.M."/>
            <person name="Szegedi E."/>
            <person name="Burr T."/>
            <person name="Savka M.A."/>
        </authorList>
    </citation>
    <scope>NUCLEOTIDE SEQUENCE [LARGE SCALE GENOMIC DNA]</scope>
    <source>
        <strain evidence="3 4">CG415</strain>
        <strain evidence="2 5">CG516</strain>
    </source>
</reference>
<comment type="caution">
    <text evidence="3">The sequence shown here is derived from an EMBL/GenBank/DDBJ whole genome shotgun (WGS) entry which is preliminary data.</text>
</comment>
<evidence type="ECO:0000313" key="5">
    <source>
        <dbReference type="Proteomes" id="UP000477951"/>
    </source>
</evidence>
<dbReference type="EMBL" id="WPHR01000014">
    <property type="protein sequence ID" value="MUZ74268.1"/>
    <property type="molecule type" value="Genomic_DNA"/>
</dbReference>
<sequence>MSSNLASETAPEFSSDIPVAHAVENTLKPVMILVFTLKIAVAALLVGNVMMPNLHSAEAEMVAVP</sequence>
<dbReference type="EMBL" id="WPHU01000003">
    <property type="protein sequence ID" value="MVA56090.1"/>
    <property type="molecule type" value="Genomic_DNA"/>
</dbReference>
<dbReference type="Proteomes" id="UP000477951">
    <property type="component" value="Unassembled WGS sequence"/>
</dbReference>
<feature type="transmembrane region" description="Helical" evidence="1">
    <location>
        <begin position="30"/>
        <end position="51"/>
    </location>
</feature>
<proteinExistence type="predicted"/>
<evidence type="ECO:0000313" key="3">
    <source>
        <dbReference type="EMBL" id="MVA56090.1"/>
    </source>
</evidence>
<dbReference type="Proteomes" id="UP000440716">
    <property type="component" value="Unassembled WGS sequence"/>
</dbReference>
<accession>A0A1S2DT87</accession>
<organism evidence="3 4">
    <name type="scientific">Agrobacterium vitis</name>
    <name type="common">Rhizobium vitis</name>
    <dbReference type="NCBI Taxonomy" id="373"/>
    <lineage>
        <taxon>Bacteria</taxon>
        <taxon>Pseudomonadati</taxon>
        <taxon>Pseudomonadota</taxon>
        <taxon>Alphaproteobacteria</taxon>
        <taxon>Hyphomicrobiales</taxon>
        <taxon>Rhizobiaceae</taxon>
        <taxon>Rhizobium/Agrobacterium group</taxon>
        <taxon>Agrobacterium</taxon>
    </lineage>
</organism>